<dbReference type="GO" id="GO:0051539">
    <property type="term" value="F:4 iron, 4 sulfur cluster binding"/>
    <property type="evidence" value="ECO:0007669"/>
    <property type="project" value="UniProtKB-UniRule"/>
</dbReference>
<feature type="binding site" evidence="10">
    <location>
        <position position="63"/>
    </location>
    <ligand>
        <name>[4Fe-4S] cluster</name>
        <dbReference type="ChEBI" id="CHEBI:49883"/>
        <label>1</label>
    </ligand>
</feature>
<dbReference type="Pfam" id="PF12837">
    <property type="entry name" value="Fer4_6"/>
    <property type="match status" value="1"/>
</dbReference>
<name>A0A934RTY2_9BACT</name>
<keyword evidence="10" id="KW-1003">Cell membrane</keyword>
<keyword evidence="15" id="KW-1185">Reference proteome</keyword>
<feature type="binding site" evidence="10">
    <location>
        <position position="183"/>
    </location>
    <ligand>
        <name>[4Fe-4S] cluster</name>
        <dbReference type="ChEBI" id="CHEBI:49883"/>
        <label>3</label>
    </ligand>
</feature>
<dbReference type="PROSITE" id="PS51379">
    <property type="entry name" value="4FE4S_FER_2"/>
    <property type="match status" value="2"/>
</dbReference>
<feature type="binding site" evidence="10">
    <location>
        <position position="177"/>
    </location>
    <ligand>
        <name>[4Fe-4S] cluster</name>
        <dbReference type="ChEBI" id="CHEBI:49883"/>
        <label>3</label>
    </ligand>
</feature>
<keyword evidence="3 10" id="KW-0479">Metal-binding</keyword>
<keyword evidence="6 10" id="KW-0249">Electron transport</keyword>
<reference evidence="14" key="1">
    <citation type="submission" date="2021-01" db="EMBL/GenBank/DDBJ databases">
        <title>Modified the classification status of verrucomicrobia.</title>
        <authorList>
            <person name="Feng X."/>
        </authorList>
    </citation>
    <scope>NUCLEOTIDE SEQUENCE</scope>
    <source>
        <strain evidence="14">KCTC 13126</strain>
    </source>
</reference>
<dbReference type="InterPro" id="IPR017896">
    <property type="entry name" value="4Fe4S_Fe-S-bd"/>
</dbReference>
<feature type="transmembrane region" description="Helical" evidence="11">
    <location>
        <begin position="6"/>
        <end position="31"/>
    </location>
</feature>
<dbReference type="Gene3D" id="3.30.70.20">
    <property type="match status" value="1"/>
</dbReference>
<dbReference type="SUPFAM" id="SSF54862">
    <property type="entry name" value="4Fe-4S ferredoxins"/>
    <property type="match status" value="2"/>
</dbReference>
<keyword evidence="11" id="KW-1133">Transmembrane helix</keyword>
<comment type="caution">
    <text evidence="10">Lacks conserved residue(s) required for the propagation of feature annotation.</text>
</comment>
<evidence type="ECO:0000256" key="1">
    <source>
        <dbReference type="ARBA" id="ARBA00022448"/>
    </source>
</evidence>
<comment type="cofactor">
    <cofactor evidence="10">
        <name>[4Fe-4S] cluster</name>
        <dbReference type="ChEBI" id="CHEBI:49883"/>
    </cofactor>
    <text evidence="10">Binds 3 [4Fe-4S] clusters.</text>
</comment>
<keyword evidence="7 10" id="KW-0408">Iron</keyword>
<proteinExistence type="inferred from homology"/>
<evidence type="ECO:0000256" key="10">
    <source>
        <dbReference type="HAMAP-Rule" id="MF_00463"/>
    </source>
</evidence>
<dbReference type="PROSITE" id="PS00198">
    <property type="entry name" value="4FE4S_FER_1"/>
    <property type="match status" value="1"/>
</dbReference>
<evidence type="ECO:0000259" key="13">
    <source>
        <dbReference type="PROSITE" id="PS51656"/>
    </source>
</evidence>
<comment type="caution">
    <text evidence="14">The sequence shown here is derived from an EMBL/GenBank/DDBJ whole genome shotgun (WGS) entry which is preliminary data.</text>
</comment>
<dbReference type="InterPro" id="IPR017900">
    <property type="entry name" value="4Fe4S_Fe_S_CS"/>
</dbReference>
<evidence type="ECO:0000256" key="4">
    <source>
        <dbReference type="ARBA" id="ARBA00022737"/>
    </source>
</evidence>
<dbReference type="EC" id="7.-.-.-" evidence="10"/>
<feature type="domain" description="4Fe-4S" evidence="13">
    <location>
        <begin position="38"/>
        <end position="97"/>
    </location>
</feature>
<dbReference type="PANTHER" id="PTHR43560:SF1">
    <property type="entry name" value="ION-TRANSLOCATING OXIDOREDUCTASE COMPLEX SUBUNIT B"/>
    <property type="match status" value="1"/>
</dbReference>
<keyword evidence="9 10" id="KW-0472">Membrane</keyword>
<evidence type="ECO:0000256" key="5">
    <source>
        <dbReference type="ARBA" id="ARBA00022967"/>
    </source>
</evidence>
<evidence type="ECO:0000256" key="3">
    <source>
        <dbReference type="ARBA" id="ARBA00022723"/>
    </source>
</evidence>
<sequence length="297" mass="31085">MLNESTFYIIIGALLFMGALGLALAVTLTVANKKLHVQEDPRIDEVEELLPATNCGACGSPGCRAFAEACVAGTTNPSKCTVSPPEMTAYIADFLGVELGNQEKIVARLACAGGNHVARMRSKYSGMQSCRAATAAGGGGKACAWGCLGLADCEVSCDFDAITMDEHGLPVVDEDKCVACNDCVEACPLGLFSLEPVSHRLWVACKSLAEGDDALADCEVACTACARCVADAPDGLIEIKNNLATIDYSKNGLASPLAIQRCPTGAIVWKDAQKTVKGSAAKRIIRKEPLPIQPDKS</sequence>
<organism evidence="14 15">
    <name type="scientific">Pelagicoccus mobilis</name>
    <dbReference type="NCBI Taxonomy" id="415221"/>
    <lineage>
        <taxon>Bacteria</taxon>
        <taxon>Pseudomonadati</taxon>
        <taxon>Verrucomicrobiota</taxon>
        <taxon>Opitutia</taxon>
        <taxon>Puniceicoccales</taxon>
        <taxon>Pelagicoccaceae</taxon>
        <taxon>Pelagicoccus</taxon>
    </lineage>
</organism>
<feature type="binding site" evidence="10">
    <location>
        <position position="153"/>
    </location>
    <ligand>
        <name>[4Fe-4S] cluster</name>
        <dbReference type="ChEBI" id="CHEBI:49883"/>
        <label>2</label>
    </ligand>
</feature>
<accession>A0A934RTY2</accession>
<feature type="domain" description="4Fe-4S ferredoxin-type" evidence="12">
    <location>
        <begin position="168"/>
        <end position="197"/>
    </location>
</feature>
<feature type="binding site" evidence="10">
    <location>
        <position position="80"/>
    </location>
    <ligand>
        <name>[4Fe-4S] cluster</name>
        <dbReference type="ChEBI" id="CHEBI:49883"/>
        <label>1</label>
    </ligand>
</feature>
<evidence type="ECO:0000256" key="2">
    <source>
        <dbReference type="ARBA" id="ARBA00022485"/>
    </source>
</evidence>
<evidence type="ECO:0000256" key="8">
    <source>
        <dbReference type="ARBA" id="ARBA00023014"/>
    </source>
</evidence>
<dbReference type="NCBIfam" id="TIGR01944">
    <property type="entry name" value="rnfB"/>
    <property type="match status" value="1"/>
</dbReference>
<dbReference type="GO" id="GO:0046872">
    <property type="term" value="F:metal ion binding"/>
    <property type="evidence" value="ECO:0007669"/>
    <property type="project" value="UniProtKB-KW"/>
</dbReference>
<feature type="binding site" evidence="10">
    <location>
        <position position="187"/>
    </location>
    <ligand>
        <name>[4Fe-4S] cluster</name>
        <dbReference type="ChEBI" id="CHEBI:49883"/>
        <label>2</label>
    </ligand>
</feature>
<evidence type="ECO:0000256" key="7">
    <source>
        <dbReference type="ARBA" id="ARBA00023004"/>
    </source>
</evidence>
<keyword evidence="8 10" id="KW-0411">Iron-sulfur</keyword>
<evidence type="ECO:0000313" key="14">
    <source>
        <dbReference type="EMBL" id="MBK1877555.1"/>
    </source>
</evidence>
<gene>
    <name evidence="10" type="primary">rnfB</name>
    <name evidence="14" type="ORF">JIN87_11800</name>
</gene>
<evidence type="ECO:0000259" key="12">
    <source>
        <dbReference type="PROSITE" id="PS51379"/>
    </source>
</evidence>
<evidence type="ECO:0000256" key="6">
    <source>
        <dbReference type="ARBA" id="ARBA00022982"/>
    </source>
</evidence>
<keyword evidence="2 10" id="KW-0004">4Fe-4S</keyword>
<dbReference type="GO" id="GO:0005886">
    <property type="term" value="C:plasma membrane"/>
    <property type="evidence" value="ECO:0007669"/>
    <property type="project" value="UniProtKB-SubCell"/>
</dbReference>
<dbReference type="GO" id="GO:0022900">
    <property type="term" value="P:electron transport chain"/>
    <property type="evidence" value="ECO:0007669"/>
    <property type="project" value="UniProtKB-UniRule"/>
</dbReference>
<evidence type="ECO:0000256" key="9">
    <source>
        <dbReference type="ARBA" id="ARBA00023136"/>
    </source>
</evidence>
<dbReference type="HAMAP" id="MF_00463">
    <property type="entry name" value="RsxB_RnfB"/>
    <property type="match status" value="1"/>
</dbReference>
<dbReference type="InterPro" id="IPR010207">
    <property type="entry name" value="Elect_transpt_cplx_RnfB/RsxB"/>
</dbReference>
<comment type="similarity">
    <text evidence="10">Belongs to the 4Fe4S bacterial-type ferredoxin family. RnfB subfamily.</text>
</comment>
<keyword evidence="4 10" id="KW-0677">Repeat</keyword>
<feature type="binding site" evidence="10">
    <location>
        <position position="58"/>
    </location>
    <ligand>
        <name>[4Fe-4S] cluster</name>
        <dbReference type="ChEBI" id="CHEBI:49883"/>
        <label>1</label>
    </ligand>
</feature>
<comment type="subcellular location">
    <subcellularLocation>
        <location evidence="10">Cell membrane</location>
    </subcellularLocation>
</comment>
<feature type="binding site" evidence="10">
    <location>
        <position position="180"/>
    </location>
    <ligand>
        <name>[4Fe-4S] cluster</name>
        <dbReference type="ChEBI" id="CHEBI:49883"/>
        <label>3</label>
    </ligand>
</feature>
<comment type="function">
    <text evidence="10">Part of a membrane-bound complex that couples electron transfer with translocation of ions across the membrane.</text>
</comment>
<dbReference type="GO" id="GO:0009055">
    <property type="term" value="F:electron transfer activity"/>
    <property type="evidence" value="ECO:0007669"/>
    <property type="project" value="InterPro"/>
</dbReference>
<dbReference type="Gene3D" id="1.10.15.40">
    <property type="entry name" value="Electron transport complex subunit B, putative Fe-S cluster"/>
    <property type="match status" value="1"/>
</dbReference>
<feature type="binding site" evidence="10">
    <location>
        <position position="143"/>
    </location>
    <ligand>
        <name>[4Fe-4S] cluster</name>
        <dbReference type="ChEBI" id="CHEBI:49883"/>
        <label>2</label>
    </ligand>
</feature>
<dbReference type="PANTHER" id="PTHR43560">
    <property type="entry name" value="ION-TRANSLOCATING OXIDOREDUCTASE COMPLEX SUBUNIT B"/>
    <property type="match status" value="1"/>
</dbReference>
<dbReference type="AlphaFoldDB" id="A0A934RTY2"/>
<feature type="binding site" evidence="10">
    <location>
        <position position="157"/>
    </location>
    <ligand>
        <name>[4Fe-4S] cluster</name>
        <dbReference type="ChEBI" id="CHEBI:49883"/>
        <label>3</label>
    </ligand>
</feature>
<keyword evidence="1 10" id="KW-0813">Transport</keyword>
<dbReference type="Pfam" id="PF04060">
    <property type="entry name" value="FeS"/>
    <property type="match status" value="1"/>
</dbReference>
<protein>
    <recommendedName>
        <fullName evidence="10">Ion-translocating oxidoreductase complex subunit B</fullName>
        <ecNumber evidence="10">7.-.-.-</ecNumber>
    </recommendedName>
    <alternativeName>
        <fullName evidence="10">Rnf electron transport complex subunit B</fullName>
    </alternativeName>
</protein>
<feature type="binding site" evidence="10">
    <location>
        <position position="147"/>
    </location>
    <ligand>
        <name>[4Fe-4S] cluster</name>
        <dbReference type="ChEBI" id="CHEBI:49883"/>
        <label>2</label>
    </ligand>
</feature>
<comment type="subunit">
    <text evidence="10">The complex is composed of six subunits: RnfA, RnfB, RnfC, RnfD, RnfE and RnfG.</text>
</comment>
<dbReference type="Proteomes" id="UP000617628">
    <property type="component" value="Unassembled WGS sequence"/>
</dbReference>
<dbReference type="InterPro" id="IPR050395">
    <property type="entry name" value="4Fe4S_Ferredoxin_RnfB"/>
</dbReference>
<feature type="domain" description="4Fe-4S ferredoxin-type" evidence="12">
    <location>
        <begin position="212"/>
        <end position="242"/>
    </location>
</feature>
<evidence type="ECO:0000313" key="15">
    <source>
        <dbReference type="Proteomes" id="UP000617628"/>
    </source>
</evidence>
<keyword evidence="5 10" id="KW-1278">Translocase</keyword>
<dbReference type="PROSITE" id="PS51656">
    <property type="entry name" value="4FE4S"/>
    <property type="match status" value="1"/>
</dbReference>
<dbReference type="EMBL" id="JAENIL010000019">
    <property type="protein sequence ID" value="MBK1877555.1"/>
    <property type="molecule type" value="Genomic_DNA"/>
</dbReference>
<feature type="binding site" evidence="10">
    <location>
        <position position="55"/>
    </location>
    <ligand>
        <name>[4Fe-4S] cluster</name>
        <dbReference type="ChEBI" id="CHEBI:49883"/>
        <label>1</label>
    </ligand>
</feature>
<evidence type="ECO:0000256" key="11">
    <source>
        <dbReference type="SAM" id="Phobius"/>
    </source>
</evidence>
<keyword evidence="11" id="KW-0812">Transmembrane</keyword>
<dbReference type="InterPro" id="IPR007202">
    <property type="entry name" value="4Fe-4S_dom"/>
</dbReference>
<feature type="region of interest" description="Hydrophobic" evidence="10">
    <location>
        <begin position="1"/>
        <end position="32"/>
    </location>
</feature>